<keyword evidence="6" id="KW-0067">ATP-binding</keyword>
<evidence type="ECO:0000256" key="6">
    <source>
        <dbReference type="ARBA" id="ARBA00022840"/>
    </source>
</evidence>
<dbReference type="InterPro" id="IPR018982">
    <property type="entry name" value="RQC_domain"/>
</dbReference>
<evidence type="ECO:0000256" key="12">
    <source>
        <dbReference type="SAM" id="MobiDB-lite"/>
    </source>
</evidence>
<dbReference type="Gene3D" id="1.10.150.80">
    <property type="entry name" value="HRDC domain"/>
    <property type="match status" value="1"/>
</dbReference>
<dbReference type="InterPro" id="IPR002121">
    <property type="entry name" value="HRDC_dom"/>
</dbReference>
<feature type="domain" description="Helicase C-terminal" evidence="15">
    <location>
        <begin position="512"/>
        <end position="657"/>
    </location>
</feature>
<dbReference type="InterPro" id="IPR002464">
    <property type="entry name" value="DNA/RNA_helicase_DEAH_CS"/>
</dbReference>
<dbReference type="GO" id="GO:0005737">
    <property type="term" value="C:cytoplasm"/>
    <property type="evidence" value="ECO:0007669"/>
    <property type="project" value="TreeGrafter"/>
</dbReference>
<dbReference type="InterPro" id="IPR004589">
    <property type="entry name" value="DNA_helicase_ATP-dep_RecQ"/>
</dbReference>
<evidence type="ECO:0000256" key="11">
    <source>
        <dbReference type="ARBA" id="ARBA00034808"/>
    </source>
</evidence>
<dbReference type="Pfam" id="PF00570">
    <property type="entry name" value="HRDC"/>
    <property type="match status" value="1"/>
</dbReference>
<dbReference type="SUPFAM" id="SSF52540">
    <property type="entry name" value="P-loop containing nucleoside triphosphate hydrolases"/>
    <property type="match status" value="2"/>
</dbReference>
<dbReference type="FunFam" id="3.40.50.300:FF:000296">
    <property type="entry name" value="ATP-dependent DNA helicase RecQ"/>
    <property type="match status" value="1"/>
</dbReference>
<dbReference type="GO" id="GO:0005694">
    <property type="term" value="C:chromosome"/>
    <property type="evidence" value="ECO:0007669"/>
    <property type="project" value="TreeGrafter"/>
</dbReference>
<feature type="compositionally biased region" description="Polar residues" evidence="12">
    <location>
        <begin position="1033"/>
        <end position="1042"/>
    </location>
</feature>
<protein>
    <recommendedName>
        <fullName evidence="11">DNA 3'-5' helicase</fullName>
        <ecNumber evidence="11">5.6.2.4</ecNumber>
    </recommendedName>
</protein>
<dbReference type="PROSITE" id="PS50967">
    <property type="entry name" value="HRDC"/>
    <property type="match status" value="1"/>
</dbReference>
<accession>A0AAW2ZNQ3</accession>
<dbReference type="Gene3D" id="3.40.50.300">
    <property type="entry name" value="P-loop containing nucleotide triphosphate hydrolases"/>
    <property type="match status" value="2"/>
</dbReference>
<feature type="region of interest" description="Disordered" evidence="12">
    <location>
        <begin position="1024"/>
        <end position="1048"/>
    </location>
</feature>
<keyword evidence="5 16" id="KW-0347">Helicase</keyword>
<dbReference type="Gene3D" id="1.10.10.10">
    <property type="entry name" value="Winged helix-like DNA-binding domain superfamily/Winged helix DNA-binding domain"/>
    <property type="match status" value="1"/>
</dbReference>
<comment type="catalytic activity">
    <reaction evidence="10">
        <text>Couples ATP hydrolysis with the unwinding of duplex DNA by translocating in the 3'-5' direction.</text>
        <dbReference type="EC" id="5.6.2.4"/>
    </reaction>
</comment>
<dbReference type="Pfam" id="PF09382">
    <property type="entry name" value="RQC"/>
    <property type="match status" value="1"/>
</dbReference>
<dbReference type="GO" id="GO:0016787">
    <property type="term" value="F:hydrolase activity"/>
    <property type="evidence" value="ECO:0007669"/>
    <property type="project" value="UniProtKB-KW"/>
</dbReference>
<evidence type="ECO:0000313" key="17">
    <source>
        <dbReference type="Proteomes" id="UP001431209"/>
    </source>
</evidence>
<evidence type="ECO:0000259" key="15">
    <source>
        <dbReference type="PROSITE" id="PS51194"/>
    </source>
</evidence>
<reference evidence="16 17" key="1">
    <citation type="submission" date="2024-03" db="EMBL/GenBank/DDBJ databases">
        <title>The Acrasis kona genome and developmental transcriptomes reveal deep origins of eukaryotic multicellular pathways.</title>
        <authorList>
            <person name="Sheikh S."/>
            <person name="Fu C.-J."/>
            <person name="Brown M.W."/>
            <person name="Baldauf S.L."/>
        </authorList>
    </citation>
    <scope>NUCLEOTIDE SEQUENCE [LARGE SCALE GENOMIC DNA]</scope>
    <source>
        <strain evidence="16 17">ATCC MYA-3509</strain>
    </source>
</reference>
<evidence type="ECO:0000256" key="4">
    <source>
        <dbReference type="ARBA" id="ARBA00022801"/>
    </source>
</evidence>
<dbReference type="PANTHER" id="PTHR13710">
    <property type="entry name" value="DNA HELICASE RECQ FAMILY MEMBER"/>
    <property type="match status" value="1"/>
</dbReference>
<dbReference type="InterPro" id="IPR027417">
    <property type="entry name" value="P-loop_NTPase"/>
</dbReference>
<evidence type="ECO:0000256" key="10">
    <source>
        <dbReference type="ARBA" id="ARBA00034617"/>
    </source>
</evidence>
<dbReference type="InterPro" id="IPR011545">
    <property type="entry name" value="DEAD/DEAH_box_helicase_dom"/>
</dbReference>
<organism evidence="16 17">
    <name type="scientific">Acrasis kona</name>
    <dbReference type="NCBI Taxonomy" id="1008807"/>
    <lineage>
        <taxon>Eukaryota</taxon>
        <taxon>Discoba</taxon>
        <taxon>Heterolobosea</taxon>
        <taxon>Tetramitia</taxon>
        <taxon>Eutetramitia</taxon>
        <taxon>Acrasidae</taxon>
        <taxon>Acrasis</taxon>
    </lineage>
</organism>
<dbReference type="Proteomes" id="UP001431209">
    <property type="component" value="Unassembled WGS sequence"/>
</dbReference>
<evidence type="ECO:0000256" key="5">
    <source>
        <dbReference type="ARBA" id="ARBA00022806"/>
    </source>
</evidence>
<dbReference type="SMART" id="SM00487">
    <property type="entry name" value="DEXDc"/>
    <property type="match status" value="1"/>
</dbReference>
<dbReference type="CDD" id="cd17920">
    <property type="entry name" value="DEXHc_RecQ"/>
    <property type="match status" value="1"/>
</dbReference>
<dbReference type="SUPFAM" id="SSF47819">
    <property type="entry name" value="HRDC-like"/>
    <property type="match status" value="1"/>
</dbReference>
<dbReference type="InterPro" id="IPR010997">
    <property type="entry name" value="HRDC-like_sf"/>
</dbReference>
<dbReference type="InterPro" id="IPR014001">
    <property type="entry name" value="Helicase_ATP-bd"/>
</dbReference>
<feature type="region of interest" description="Disordered" evidence="12">
    <location>
        <begin position="219"/>
        <end position="240"/>
    </location>
</feature>
<dbReference type="GO" id="GO:0000724">
    <property type="term" value="P:double-strand break repair via homologous recombination"/>
    <property type="evidence" value="ECO:0007669"/>
    <property type="project" value="TreeGrafter"/>
</dbReference>
<dbReference type="EC" id="5.6.2.4" evidence="11"/>
<feature type="region of interest" description="Disordered" evidence="12">
    <location>
        <begin position="958"/>
        <end position="992"/>
    </location>
</feature>
<dbReference type="EMBL" id="JAOPGA020001808">
    <property type="protein sequence ID" value="KAL0491478.1"/>
    <property type="molecule type" value="Genomic_DNA"/>
</dbReference>
<dbReference type="Pfam" id="PF00271">
    <property type="entry name" value="Helicase_C"/>
    <property type="match status" value="1"/>
</dbReference>
<keyword evidence="9" id="KW-0539">Nucleus</keyword>
<keyword evidence="4" id="KW-0378">Hydrolase</keyword>
<feature type="domain" description="Helicase ATP-binding" evidence="14">
    <location>
        <begin position="309"/>
        <end position="483"/>
    </location>
</feature>
<dbReference type="PANTHER" id="PTHR13710:SF153">
    <property type="entry name" value="RECQ-LIKE DNA HELICASE BLM"/>
    <property type="match status" value="1"/>
</dbReference>
<dbReference type="InterPro" id="IPR036388">
    <property type="entry name" value="WH-like_DNA-bd_sf"/>
</dbReference>
<dbReference type="GO" id="GO:0043138">
    <property type="term" value="F:3'-5' DNA helicase activity"/>
    <property type="evidence" value="ECO:0007669"/>
    <property type="project" value="UniProtKB-EC"/>
</dbReference>
<evidence type="ECO:0000256" key="1">
    <source>
        <dbReference type="ARBA" id="ARBA00004123"/>
    </source>
</evidence>
<dbReference type="NCBIfam" id="TIGR00614">
    <property type="entry name" value="recQ_fam"/>
    <property type="match status" value="1"/>
</dbReference>
<keyword evidence="8" id="KW-0413">Isomerase</keyword>
<dbReference type="Pfam" id="PF16124">
    <property type="entry name" value="RecQ_Zn_bind"/>
    <property type="match status" value="1"/>
</dbReference>
<evidence type="ECO:0000256" key="8">
    <source>
        <dbReference type="ARBA" id="ARBA00023235"/>
    </source>
</evidence>
<dbReference type="GO" id="GO:0005634">
    <property type="term" value="C:nucleus"/>
    <property type="evidence" value="ECO:0007669"/>
    <property type="project" value="UniProtKB-SubCell"/>
</dbReference>
<evidence type="ECO:0000256" key="9">
    <source>
        <dbReference type="ARBA" id="ARBA00023242"/>
    </source>
</evidence>
<dbReference type="GO" id="GO:0003677">
    <property type="term" value="F:DNA binding"/>
    <property type="evidence" value="ECO:0007669"/>
    <property type="project" value="UniProtKB-KW"/>
</dbReference>
<evidence type="ECO:0000313" key="16">
    <source>
        <dbReference type="EMBL" id="KAL0491478.1"/>
    </source>
</evidence>
<feature type="compositionally biased region" description="Low complexity" evidence="12">
    <location>
        <begin position="970"/>
        <end position="985"/>
    </location>
</feature>
<dbReference type="InterPro" id="IPR044876">
    <property type="entry name" value="HRDC_dom_sf"/>
</dbReference>
<evidence type="ECO:0000256" key="3">
    <source>
        <dbReference type="ARBA" id="ARBA00022741"/>
    </source>
</evidence>
<dbReference type="AlphaFoldDB" id="A0AAW2ZNQ3"/>
<keyword evidence="7" id="KW-0238">DNA-binding</keyword>
<dbReference type="PROSITE" id="PS00690">
    <property type="entry name" value="DEAH_ATP_HELICASE"/>
    <property type="match status" value="1"/>
</dbReference>
<comment type="similarity">
    <text evidence="2">Belongs to the helicase family. RecQ subfamily.</text>
</comment>
<proteinExistence type="inferred from homology"/>
<evidence type="ECO:0000256" key="2">
    <source>
        <dbReference type="ARBA" id="ARBA00005446"/>
    </source>
</evidence>
<comment type="subcellular location">
    <subcellularLocation>
        <location evidence="1">Nucleus</location>
    </subcellularLocation>
</comment>
<dbReference type="GO" id="GO:0005524">
    <property type="term" value="F:ATP binding"/>
    <property type="evidence" value="ECO:0007669"/>
    <property type="project" value="UniProtKB-KW"/>
</dbReference>
<feature type="region of interest" description="Disordered" evidence="12">
    <location>
        <begin position="36"/>
        <end position="84"/>
    </location>
</feature>
<feature type="compositionally biased region" description="Polar residues" evidence="12">
    <location>
        <begin position="62"/>
        <end position="78"/>
    </location>
</feature>
<keyword evidence="17" id="KW-1185">Reference proteome</keyword>
<dbReference type="SMART" id="SM00341">
    <property type="entry name" value="HRDC"/>
    <property type="match status" value="1"/>
</dbReference>
<dbReference type="SMART" id="SM00490">
    <property type="entry name" value="HELICc"/>
    <property type="match status" value="1"/>
</dbReference>
<dbReference type="Pfam" id="PF00270">
    <property type="entry name" value="DEAD"/>
    <property type="match status" value="1"/>
</dbReference>
<dbReference type="FunFam" id="3.40.50.300:FF:001975">
    <property type="entry name" value="ATP-dependent DNA helicase"/>
    <property type="match status" value="1"/>
</dbReference>
<evidence type="ECO:0000259" key="13">
    <source>
        <dbReference type="PROSITE" id="PS50967"/>
    </source>
</evidence>
<comment type="caution">
    <text evidence="16">The sequence shown here is derived from an EMBL/GenBank/DDBJ whole genome shotgun (WGS) entry which is preliminary data.</text>
</comment>
<dbReference type="PROSITE" id="PS51194">
    <property type="entry name" value="HELICASE_CTER"/>
    <property type="match status" value="1"/>
</dbReference>
<dbReference type="CDD" id="cd18794">
    <property type="entry name" value="SF2_C_RecQ"/>
    <property type="match status" value="1"/>
</dbReference>
<gene>
    <name evidence="16" type="ORF">AKO1_000901</name>
</gene>
<dbReference type="GO" id="GO:0006260">
    <property type="term" value="P:DNA replication"/>
    <property type="evidence" value="ECO:0007669"/>
    <property type="project" value="InterPro"/>
</dbReference>
<keyword evidence="3" id="KW-0547">Nucleotide-binding</keyword>
<dbReference type="InterPro" id="IPR032284">
    <property type="entry name" value="RecQ_Zn-bd"/>
</dbReference>
<evidence type="ECO:0000256" key="7">
    <source>
        <dbReference type="ARBA" id="ARBA00023125"/>
    </source>
</evidence>
<feature type="domain" description="HRDC" evidence="13">
    <location>
        <begin position="853"/>
        <end position="933"/>
    </location>
</feature>
<name>A0AAW2ZNQ3_9EUKA</name>
<evidence type="ECO:0000259" key="14">
    <source>
        <dbReference type="PROSITE" id="PS51192"/>
    </source>
</evidence>
<dbReference type="SMART" id="SM00956">
    <property type="entry name" value="RQC"/>
    <property type="match status" value="1"/>
</dbReference>
<dbReference type="PROSITE" id="PS51192">
    <property type="entry name" value="HELICASE_ATP_BIND_1"/>
    <property type="match status" value="1"/>
</dbReference>
<sequence>MTSQSNNLEAQLQYLSDIKKGSIINRPEVPKKKFNFDKSKLFGAKPPSSSPSPLIPKLNVVSAPSQPRLNLKQTSSSVKSDDTEQIIPTRTAPKITQSRQSINIDSEDDDIQINEDSFGDPNTQVSSNHNKDTFKTIAEEYSELVNLMFEISQKGGDVICSKVLSKKNDLEERLKVMPKHDIQPVQTQSFQSNSYNNHNDTFQHNSYNNDLIDADAADFSNNDYSTQQGNNYNNNDSQHTFDYNNNNYNNNTYNTPIVNYAGEKLKDSDEQLARSGKWGSKFSWSTDLLGLMKDAFGLHSFRTNQEEAVNATLARRDVFVIMPTGGGKSLCYQLPALHDNGVTIVISPLLSLIQDQVMQLVQNDIPATFLSGEQTEEKTRSIYKELRGVPVLKLLYVTPEKISKSPAFKDVLRSLNNRGLLSRVVIDEAHCISAWGHDFRKDYRTLSLFKKDFPGVPVMALTATATARVQADVLHQLGMDKGNACILKGSFNRDNLFYEVRKKESLDKTTKDISEFINKNYRGASGIIYCLSRSDCDKMCEAMISLGHTCAVYHSGVDVDKKQFNHEQWSRDAVRIMVATIAFGMGINKPDVRFVVHHSLPKSIEDYYQEAGRAGRDGLKSHCILYYSYADRARQAKFIENPTPDYNPTPVSSLNQANNYDNLNKIVGYCEDDAYCRRVTQLRHFGQTFDPKQCNNHCDNCINPYPIETKDFTAHAKSFIEVVRGIGGRQSLKHCIEVWRGGLSAKIKQAQHDKIEGYGTGKGMKKYECDRLATQMVLDGYFNETFITTDFGGTYSHIDVNEAHCSSIMEGRKTISLAIRGTTLSSSTKKKSGGIQRTLKVTTPSSSSKATSDKQLEELKKLLMDKRQAIAKAKEFASYHIVSGATLDELVKLQPIEIEDLLTVKGLGKNKIKSYGVDFISVIREFRARHFHDCTVMTEKEKQDMQAIADSSKFELKTNVGASSPPSSPPSNRATSSSSSNNNNQPDDEDDDIQLMGIEDDVVLIDDDDFNFEDDDVDLALNMAMEEDDTRFQKTPKTSVNKKSPYDK</sequence>
<dbReference type="GO" id="GO:0009378">
    <property type="term" value="F:four-way junction helicase activity"/>
    <property type="evidence" value="ECO:0007669"/>
    <property type="project" value="TreeGrafter"/>
</dbReference>
<dbReference type="InterPro" id="IPR001650">
    <property type="entry name" value="Helicase_C-like"/>
</dbReference>